<evidence type="ECO:0000256" key="6">
    <source>
        <dbReference type="ARBA" id="ARBA00023163"/>
    </source>
</evidence>
<evidence type="ECO:0000256" key="1">
    <source>
        <dbReference type="ARBA" id="ARBA00018672"/>
    </source>
</evidence>
<dbReference type="OrthoDB" id="9790442at2"/>
<organism evidence="12 13">
    <name type="scientific">Calderihabitans maritimus</name>
    <dbReference type="NCBI Taxonomy" id="1246530"/>
    <lineage>
        <taxon>Bacteria</taxon>
        <taxon>Bacillati</taxon>
        <taxon>Bacillota</taxon>
        <taxon>Clostridia</taxon>
        <taxon>Neomoorellales</taxon>
        <taxon>Calderihabitantaceae</taxon>
        <taxon>Calderihabitans</taxon>
    </lineage>
</organism>
<keyword evidence="5 9" id="KW-0238">DNA-binding</keyword>
<dbReference type="Gene3D" id="6.10.250.690">
    <property type="match status" value="1"/>
</dbReference>
<dbReference type="Pfam" id="PF00486">
    <property type="entry name" value="Trans_reg_C"/>
    <property type="match status" value="1"/>
</dbReference>
<evidence type="ECO:0000256" key="4">
    <source>
        <dbReference type="ARBA" id="ARBA00023015"/>
    </source>
</evidence>
<dbReference type="AlphaFoldDB" id="A0A1Z5HRI4"/>
<keyword evidence="2 8" id="KW-0597">Phosphoprotein</keyword>
<protein>
    <recommendedName>
        <fullName evidence="1">Stage 0 sporulation protein A homolog</fullName>
    </recommendedName>
</protein>
<dbReference type="Gene3D" id="3.40.50.2300">
    <property type="match status" value="1"/>
</dbReference>
<dbReference type="InterPro" id="IPR016032">
    <property type="entry name" value="Sig_transdc_resp-reg_C-effctor"/>
</dbReference>
<dbReference type="GO" id="GO:0032993">
    <property type="term" value="C:protein-DNA complex"/>
    <property type="evidence" value="ECO:0007669"/>
    <property type="project" value="TreeGrafter"/>
</dbReference>
<dbReference type="PANTHER" id="PTHR48111:SF21">
    <property type="entry name" value="DNA-BINDING DUAL MASTER TRANSCRIPTIONAL REGULATOR RPAA"/>
    <property type="match status" value="1"/>
</dbReference>
<evidence type="ECO:0000256" key="5">
    <source>
        <dbReference type="ARBA" id="ARBA00023125"/>
    </source>
</evidence>
<feature type="domain" description="OmpR/PhoB-type" evidence="11">
    <location>
        <begin position="128"/>
        <end position="226"/>
    </location>
</feature>
<dbReference type="FunFam" id="3.40.50.2300:FF:000001">
    <property type="entry name" value="DNA-binding response regulator PhoB"/>
    <property type="match status" value="1"/>
</dbReference>
<gene>
    <name evidence="12" type="ORF">KKC1_11010</name>
</gene>
<feature type="domain" description="Response regulatory" evidence="10">
    <location>
        <begin position="5"/>
        <end position="118"/>
    </location>
</feature>
<feature type="DNA-binding region" description="OmpR/PhoB-type" evidence="9">
    <location>
        <begin position="128"/>
        <end position="226"/>
    </location>
</feature>
<evidence type="ECO:0000256" key="8">
    <source>
        <dbReference type="PROSITE-ProRule" id="PRU00169"/>
    </source>
</evidence>
<dbReference type="GO" id="GO:0000976">
    <property type="term" value="F:transcription cis-regulatory region binding"/>
    <property type="evidence" value="ECO:0007669"/>
    <property type="project" value="TreeGrafter"/>
</dbReference>
<dbReference type="Pfam" id="PF00072">
    <property type="entry name" value="Response_reg"/>
    <property type="match status" value="1"/>
</dbReference>
<evidence type="ECO:0000313" key="12">
    <source>
        <dbReference type="EMBL" id="GAW91941.1"/>
    </source>
</evidence>
<dbReference type="PROSITE" id="PS51755">
    <property type="entry name" value="OMPR_PHOB"/>
    <property type="match status" value="1"/>
</dbReference>
<dbReference type="InterPro" id="IPR001867">
    <property type="entry name" value="OmpR/PhoB-type_DNA-bd"/>
</dbReference>
<evidence type="ECO:0000259" key="10">
    <source>
        <dbReference type="PROSITE" id="PS50110"/>
    </source>
</evidence>
<comment type="function">
    <text evidence="7">May play the central regulatory role in sporulation. It may be an element of the effector pathway responsible for the activation of sporulation genes in response to nutritional stress. Spo0A may act in concert with spo0H (a sigma factor) to control the expression of some genes that are critical to the sporulation process.</text>
</comment>
<keyword evidence="6" id="KW-0804">Transcription</keyword>
<name>A0A1Z5HRI4_9FIRM</name>
<dbReference type="FunFam" id="1.10.10.10:FF:000018">
    <property type="entry name" value="DNA-binding response regulator ResD"/>
    <property type="match status" value="1"/>
</dbReference>
<keyword evidence="4" id="KW-0805">Transcription regulation</keyword>
<dbReference type="Proteomes" id="UP000197032">
    <property type="component" value="Unassembled WGS sequence"/>
</dbReference>
<keyword evidence="3" id="KW-0902">Two-component regulatory system</keyword>
<dbReference type="GO" id="GO:0005829">
    <property type="term" value="C:cytosol"/>
    <property type="evidence" value="ECO:0007669"/>
    <property type="project" value="TreeGrafter"/>
</dbReference>
<evidence type="ECO:0000256" key="9">
    <source>
        <dbReference type="PROSITE-ProRule" id="PRU01091"/>
    </source>
</evidence>
<dbReference type="EMBL" id="BDGJ01000042">
    <property type="protein sequence ID" value="GAW91941.1"/>
    <property type="molecule type" value="Genomic_DNA"/>
</dbReference>
<dbReference type="SUPFAM" id="SSF52172">
    <property type="entry name" value="CheY-like"/>
    <property type="match status" value="1"/>
</dbReference>
<feature type="modified residue" description="4-aspartylphosphate" evidence="8">
    <location>
        <position position="54"/>
    </location>
</feature>
<dbReference type="InterPro" id="IPR039420">
    <property type="entry name" value="WalR-like"/>
</dbReference>
<dbReference type="PANTHER" id="PTHR48111">
    <property type="entry name" value="REGULATOR OF RPOS"/>
    <property type="match status" value="1"/>
</dbReference>
<dbReference type="InterPro" id="IPR036388">
    <property type="entry name" value="WH-like_DNA-bd_sf"/>
</dbReference>
<dbReference type="GO" id="GO:0000156">
    <property type="term" value="F:phosphorelay response regulator activity"/>
    <property type="evidence" value="ECO:0007669"/>
    <property type="project" value="TreeGrafter"/>
</dbReference>
<evidence type="ECO:0000256" key="7">
    <source>
        <dbReference type="ARBA" id="ARBA00024867"/>
    </source>
</evidence>
<reference evidence="13" key="1">
    <citation type="journal article" date="2017" name="Appl. Environ. Microbiol.">
        <title>Genomic analysis of Calderihabitans maritimus KKC1, a thermophilic hydrogenogenic carboxydotrophic bacterium isolated from marine sediment.</title>
        <authorList>
            <person name="Omae K."/>
            <person name="Yoneda Y."/>
            <person name="Fukuyama Y."/>
            <person name="Yoshida T."/>
            <person name="Sako Y."/>
        </authorList>
    </citation>
    <scope>NUCLEOTIDE SEQUENCE [LARGE SCALE GENOMIC DNA]</scope>
    <source>
        <strain evidence="13">KKC1</strain>
    </source>
</reference>
<dbReference type="Gene3D" id="1.10.10.10">
    <property type="entry name" value="Winged helix-like DNA-binding domain superfamily/Winged helix DNA-binding domain"/>
    <property type="match status" value="1"/>
</dbReference>
<dbReference type="InterPro" id="IPR011006">
    <property type="entry name" value="CheY-like_superfamily"/>
</dbReference>
<keyword evidence="13" id="KW-1185">Reference proteome</keyword>
<dbReference type="InterPro" id="IPR001789">
    <property type="entry name" value="Sig_transdc_resp-reg_receiver"/>
</dbReference>
<evidence type="ECO:0000256" key="2">
    <source>
        <dbReference type="ARBA" id="ARBA00022553"/>
    </source>
</evidence>
<evidence type="ECO:0000259" key="11">
    <source>
        <dbReference type="PROSITE" id="PS51755"/>
    </source>
</evidence>
<evidence type="ECO:0000313" key="13">
    <source>
        <dbReference type="Proteomes" id="UP000197032"/>
    </source>
</evidence>
<dbReference type="SMART" id="SM00862">
    <property type="entry name" value="Trans_reg_C"/>
    <property type="match status" value="1"/>
</dbReference>
<dbReference type="SMART" id="SM00448">
    <property type="entry name" value="REC"/>
    <property type="match status" value="1"/>
</dbReference>
<proteinExistence type="predicted"/>
<dbReference type="CDD" id="cd00383">
    <property type="entry name" value="trans_reg_C"/>
    <property type="match status" value="1"/>
</dbReference>
<dbReference type="SUPFAM" id="SSF46894">
    <property type="entry name" value="C-terminal effector domain of the bipartite response regulators"/>
    <property type="match status" value="1"/>
</dbReference>
<accession>A0A1Z5HRI4</accession>
<dbReference type="PROSITE" id="PS50110">
    <property type="entry name" value="RESPONSE_REGULATORY"/>
    <property type="match status" value="1"/>
</dbReference>
<comment type="caution">
    <text evidence="12">The sequence shown here is derived from an EMBL/GenBank/DDBJ whole genome shotgun (WGS) entry which is preliminary data.</text>
</comment>
<evidence type="ECO:0000256" key="3">
    <source>
        <dbReference type="ARBA" id="ARBA00023012"/>
    </source>
</evidence>
<dbReference type="GO" id="GO:0006355">
    <property type="term" value="P:regulation of DNA-templated transcription"/>
    <property type="evidence" value="ECO:0007669"/>
    <property type="project" value="InterPro"/>
</dbReference>
<sequence>MMNQKILVIEDAKNLCDLIKLYLNKEGFEVLISHNGLEGLKLFQQEAPNLVLLDIMLPGLDGWQVCREIRKMSDIPIIIITAKDEEFDKVLGLELGADDYIVKPIKFKELVARIRAVLRRFHPTGLEVNKLVFPGMVIDADTYTVTVNKQEITLSPKELELLYFLASHPNKVFTRQQLLDQVWGYDFAGTTRTVDVHIERLRKKLKPHRQANQIKTVWGVGYKFEVRHDD</sequence>